<dbReference type="Proteomes" id="UP001500064">
    <property type="component" value="Unassembled WGS sequence"/>
</dbReference>
<reference evidence="3" key="1">
    <citation type="journal article" date="2019" name="Int. J. Syst. Evol. Microbiol.">
        <title>The Global Catalogue of Microorganisms (GCM) 10K type strain sequencing project: providing services to taxonomists for standard genome sequencing and annotation.</title>
        <authorList>
            <consortium name="The Broad Institute Genomics Platform"/>
            <consortium name="The Broad Institute Genome Sequencing Center for Infectious Disease"/>
            <person name="Wu L."/>
            <person name="Ma J."/>
        </authorList>
    </citation>
    <scope>NUCLEOTIDE SEQUENCE [LARGE SCALE GENOMIC DNA]</scope>
    <source>
        <strain evidence="3">JCM 13929</strain>
    </source>
</reference>
<evidence type="ECO:0000313" key="3">
    <source>
        <dbReference type="Proteomes" id="UP001500064"/>
    </source>
</evidence>
<dbReference type="EMBL" id="BAAAMU010000024">
    <property type="protein sequence ID" value="GAA1636750.1"/>
    <property type="molecule type" value="Genomic_DNA"/>
</dbReference>
<dbReference type="SUPFAM" id="SSF53927">
    <property type="entry name" value="Cytidine deaminase-like"/>
    <property type="match status" value="1"/>
</dbReference>
<feature type="region of interest" description="Disordered" evidence="1">
    <location>
        <begin position="1"/>
        <end position="43"/>
    </location>
</feature>
<proteinExistence type="predicted"/>
<organism evidence="2 3">
    <name type="scientific">Nonomuraea maheshkhaliensis</name>
    <dbReference type="NCBI Taxonomy" id="419590"/>
    <lineage>
        <taxon>Bacteria</taxon>
        <taxon>Bacillati</taxon>
        <taxon>Actinomycetota</taxon>
        <taxon>Actinomycetes</taxon>
        <taxon>Streptosporangiales</taxon>
        <taxon>Streptosporangiaceae</taxon>
        <taxon>Nonomuraea</taxon>
    </lineage>
</organism>
<evidence type="ECO:0000256" key="1">
    <source>
        <dbReference type="SAM" id="MobiDB-lite"/>
    </source>
</evidence>
<accession>A0ABP4R836</accession>
<feature type="compositionally biased region" description="Basic and acidic residues" evidence="1">
    <location>
        <begin position="59"/>
        <end position="69"/>
    </location>
</feature>
<keyword evidence="3" id="KW-1185">Reference proteome</keyword>
<protein>
    <submittedName>
        <fullName evidence="2">Uncharacterized protein</fullName>
    </submittedName>
</protein>
<name>A0ABP4R836_9ACTN</name>
<comment type="caution">
    <text evidence="2">The sequence shown here is derived from an EMBL/GenBank/DDBJ whole genome shotgun (WGS) entry which is preliminary data.</text>
</comment>
<sequence>MARRSVADDPADLAQPTVASPPDRPRAARRASGRNGGLHTAGLFPADGEPLCVREHVGRHPTADQLPDRFKRRPPLQDTALTAPVRGTAPAVPPQGTVHTGDRRHRTGQNVTPGTGNGSAGARPPG</sequence>
<dbReference type="Gene3D" id="3.40.140.10">
    <property type="entry name" value="Cytidine Deaminase, domain 2"/>
    <property type="match status" value="1"/>
</dbReference>
<evidence type="ECO:0000313" key="2">
    <source>
        <dbReference type="EMBL" id="GAA1636750.1"/>
    </source>
</evidence>
<dbReference type="InterPro" id="IPR016193">
    <property type="entry name" value="Cytidine_deaminase-like"/>
</dbReference>
<gene>
    <name evidence="2" type="ORF">GCM10009733_037330</name>
</gene>
<feature type="region of interest" description="Disordered" evidence="1">
    <location>
        <begin position="59"/>
        <end position="126"/>
    </location>
</feature>